<keyword evidence="6 8" id="KW-1133">Transmembrane helix</keyword>
<evidence type="ECO:0000313" key="10">
    <source>
        <dbReference type="Proteomes" id="UP000600565"/>
    </source>
</evidence>
<dbReference type="RefSeq" id="WP_191702721.1">
    <property type="nucleotide sequence ID" value="NZ_JACSPW010000002.1"/>
</dbReference>
<keyword evidence="4 8" id="KW-0812">Transmembrane</keyword>
<keyword evidence="3" id="KW-1003">Cell membrane</keyword>
<comment type="similarity">
    <text evidence="2">Belongs to the MreD family.</text>
</comment>
<dbReference type="InterPro" id="IPR007227">
    <property type="entry name" value="Cell_shape_determining_MreD"/>
</dbReference>
<evidence type="ECO:0000256" key="4">
    <source>
        <dbReference type="ARBA" id="ARBA00022692"/>
    </source>
</evidence>
<gene>
    <name evidence="9" type="primary">mreD</name>
    <name evidence="9" type="ORF">H9632_03455</name>
</gene>
<comment type="caution">
    <text evidence="9">The sequence shown here is derived from an EMBL/GenBank/DDBJ whole genome shotgun (WGS) entry which is preliminary data.</text>
</comment>
<keyword evidence="5" id="KW-0133">Cell shape</keyword>
<evidence type="ECO:0000256" key="5">
    <source>
        <dbReference type="ARBA" id="ARBA00022960"/>
    </source>
</evidence>
<evidence type="ECO:0000313" key="9">
    <source>
        <dbReference type="EMBL" id="MBD8032112.1"/>
    </source>
</evidence>
<evidence type="ECO:0000256" key="1">
    <source>
        <dbReference type="ARBA" id="ARBA00004651"/>
    </source>
</evidence>
<keyword evidence="7 8" id="KW-0472">Membrane</keyword>
<dbReference type="Pfam" id="PF04093">
    <property type="entry name" value="MreD"/>
    <property type="match status" value="1"/>
</dbReference>
<name>A0ABR8XJK0_9BACL</name>
<accession>A0ABR8XJK0</accession>
<feature type="transmembrane region" description="Helical" evidence="8">
    <location>
        <begin position="34"/>
        <end position="52"/>
    </location>
</feature>
<keyword evidence="10" id="KW-1185">Reference proteome</keyword>
<dbReference type="NCBIfam" id="TIGR03426">
    <property type="entry name" value="shape_MreD"/>
    <property type="match status" value="1"/>
</dbReference>
<dbReference type="EMBL" id="JACSPW010000002">
    <property type="protein sequence ID" value="MBD8032112.1"/>
    <property type="molecule type" value="Genomic_DNA"/>
</dbReference>
<dbReference type="Proteomes" id="UP000600565">
    <property type="component" value="Unassembled WGS sequence"/>
</dbReference>
<comment type="subcellular location">
    <subcellularLocation>
        <location evidence="1">Cell membrane</location>
        <topology evidence="1">Multi-pass membrane protein</topology>
    </subcellularLocation>
</comment>
<feature type="transmembrane region" description="Helical" evidence="8">
    <location>
        <begin position="138"/>
        <end position="159"/>
    </location>
</feature>
<evidence type="ECO:0000256" key="7">
    <source>
        <dbReference type="ARBA" id="ARBA00023136"/>
    </source>
</evidence>
<proteinExistence type="inferred from homology"/>
<organism evidence="9 10">
    <name type="scientific">Solibacillus merdavium</name>
    <dbReference type="NCBI Taxonomy" id="2762218"/>
    <lineage>
        <taxon>Bacteria</taxon>
        <taxon>Bacillati</taxon>
        <taxon>Bacillota</taxon>
        <taxon>Bacilli</taxon>
        <taxon>Bacillales</taxon>
        <taxon>Caryophanaceae</taxon>
        <taxon>Solibacillus</taxon>
    </lineage>
</organism>
<reference evidence="9 10" key="1">
    <citation type="submission" date="2020-08" db="EMBL/GenBank/DDBJ databases">
        <title>A Genomic Blueprint of the Chicken Gut Microbiome.</title>
        <authorList>
            <person name="Gilroy R."/>
            <person name="Ravi A."/>
            <person name="Getino M."/>
            <person name="Pursley I."/>
            <person name="Horton D.L."/>
            <person name="Alikhan N.-F."/>
            <person name="Baker D."/>
            <person name="Gharbi K."/>
            <person name="Hall N."/>
            <person name="Watson M."/>
            <person name="Adriaenssens E.M."/>
            <person name="Foster-Nyarko E."/>
            <person name="Jarju S."/>
            <person name="Secka A."/>
            <person name="Antonio M."/>
            <person name="Oren A."/>
            <person name="Chaudhuri R."/>
            <person name="La Ragione R.M."/>
            <person name="Hildebrand F."/>
            <person name="Pallen M.J."/>
        </authorList>
    </citation>
    <scope>NUCLEOTIDE SEQUENCE [LARGE SCALE GENOMIC DNA]</scope>
    <source>
        <strain evidence="9 10">Sa1YVA6</strain>
    </source>
</reference>
<sequence>MLARFLIVFVGILLFLFESGLAMFSPLQLGDDTYYLIPRFLILYLIFLAIYYSRKKAMIYGLIFGLCFDVFYINIIGLYMVLYPAVCYIAAWCVKRIHPHLVFSMFLALLLMVIFEFVIYEFFYILQFTTMAVQPFIVNRLVPTTIGNLLFLIMLAWAFKYCISARVFQRAQ</sequence>
<evidence type="ECO:0000256" key="2">
    <source>
        <dbReference type="ARBA" id="ARBA00007776"/>
    </source>
</evidence>
<feature type="transmembrane region" description="Helical" evidence="8">
    <location>
        <begin position="59"/>
        <end position="82"/>
    </location>
</feature>
<evidence type="ECO:0000256" key="3">
    <source>
        <dbReference type="ARBA" id="ARBA00022475"/>
    </source>
</evidence>
<feature type="transmembrane region" description="Helical" evidence="8">
    <location>
        <begin position="102"/>
        <end position="126"/>
    </location>
</feature>
<evidence type="ECO:0000256" key="6">
    <source>
        <dbReference type="ARBA" id="ARBA00022989"/>
    </source>
</evidence>
<protein>
    <submittedName>
        <fullName evidence="9">Rod shape-determining protein MreD</fullName>
    </submittedName>
</protein>
<evidence type="ECO:0000256" key="8">
    <source>
        <dbReference type="SAM" id="Phobius"/>
    </source>
</evidence>